<feature type="region of interest" description="Disordered" evidence="1">
    <location>
        <begin position="1"/>
        <end position="103"/>
    </location>
</feature>
<evidence type="ECO:0000313" key="3">
    <source>
        <dbReference type="Proteomes" id="UP000553632"/>
    </source>
</evidence>
<comment type="caution">
    <text evidence="2">The sequence shown here is derived from an EMBL/GenBank/DDBJ whole genome shotgun (WGS) entry which is preliminary data.</text>
</comment>
<feature type="non-terminal residue" evidence="2">
    <location>
        <position position="1"/>
    </location>
</feature>
<keyword evidence="3" id="KW-1185">Reference proteome</keyword>
<gene>
    <name evidence="2" type="ORF">FOZ63_001764</name>
</gene>
<organism evidence="2 3">
    <name type="scientific">Perkinsus olseni</name>
    <name type="common">Perkinsus atlanticus</name>
    <dbReference type="NCBI Taxonomy" id="32597"/>
    <lineage>
        <taxon>Eukaryota</taxon>
        <taxon>Sar</taxon>
        <taxon>Alveolata</taxon>
        <taxon>Perkinsozoa</taxon>
        <taxon>Perkinsea</taxon>
        <taxon>Perkinsida</taxon>
        <taxon>Perkinsidae</taxon>
        <taxon>Perkinsus</taxon>
    </lineage>
</organism>
<feature type="compositionally biased region" description="Basic and acidic residues" evidence="1">
    <location>
        <begin position="22"/>
        <end position="45"/>
    </location>
</feature>
<sequence>NSKSQAAAIPAFEEQIPAMIQDSKDKLQKARAAREEAAKAAEKPAEVPTTPKTAKKPSEVATPTASSAEGDHEPDKEPSTAGIKDTTKPDPSPATPADGADKQ</sequence>
<evidence type="ECO:0000313" key="2">
    <source>
        <dbReference type="EMBL" id="KAF4714847.1"/>
    </source>
</evidence>
<proteinExistence type="predicted"/>
<reference evidence="2 3" key="1">
    <citation type="submission" date="2020-04" db="EMBL/GenBank/DDBJ databases">
        <title>Perkinsus olseni comparative genomics.</title>
        <authorList>
            <person name="Bogema D.R."/>
        </authorList>
    </citation>
    <scope>NUCLEOTIDE SEQUENCE [LARGE SCALE GENOMIC DNA]</scope>
    <source>
        <strain evidence="2 3">ATCC PRA-207</strain>
    </source>
</reference>
<dbReference type="Proteomes" id="UP000553632">
    <property type="component" value="Unassembled WGS sequence"/>
</dbReference>
<protein>
    <submittedName>
        <fullName evidence="2">Uncharacterized protein</fullName>
    </submittedName>
</protein>
<feature type="compositionally biased region" description="Basic and acidic residues" evidence="1">
    <location>
        <begin position="69"/>
        <end position="78"/>
    </location>
</feature>
<name>A0A7J6R2N5_PEROL</name>
<dbReference type="EMBL" id="JABANO010028632">
    <property type="protein sequence ID" value="KAF4714847.1"/>
    <property type="molecule type" value="Genomic_DNA"/>
</dbReference>
<dbReference type="AlphaFoldDB" id="A0A7J6R2N5"/>
<evidence type="ECO:0000256" key="1">
    <source>
        <dbReference type="SAM" id="MobiDB-lite"/>
    </source>
</evidence>
<accession>A0A7J6R2N5</accession>